<dbReference type="InterPro" id="IPR053201">
    <property type="entry name" value="Flavunoidine_N-MTase"/>
</dbReference>
<name>A0A6J7CUU7_9ZZZZ</name>
<protein>
    <submittedName>
        <fullName evidence="5">Unannotated protein</fullName>
    </submittedName>
</protein>
<dbReference type="SMART" id="SM00317">
    <property type="entry name" value="SET"/>
    <property type="match status" value="1"/>
</dbReference>
<dbReference type="SUPFAM" id="SSF82199">
    <property type="entry name" value="SET domain"/>
    <property type="match status" value="1"/>
</dbReference>
<accession>A0A6J7CUU7</accession>
<keyword evidence="1" id="KW-0808">Transferase</keyword>
<dbReference type="InterPro" id="IPR046341">
    <property type="entry name" value="SET_dom_sf"/>
</dbReference>
<dbReference type="PANTHER" id="PTHR12350:SF19">
    <property type="entry name" value="SET DOMAIN-CONTAINING PROTEIN"/>
    <property type="match status" value="1"/>
</dbReference>
<dbReference type="Pfam" id="PF00856">
    <property type="entry name" value="SET"/>
    <property type="match status" value="1"/>
</dbReference>
<dbReference type="InterPro" id="IPR003616">
    <property type="entry name" value="Post-SET_dom"/>
</dbReference>
<evidence type="ECO:0000259" key="4">
    <source>
        <dbReference type="PROSITE" id="PS50868"/>
    </source>
</evidence>
<evidence type="ECO:0000256" key="1">
    <source>
        <dbReference type="ARBA" id="ARBA00022679"/>
    </source>
</evidence>
<dbReference type="AlphaFoldDB" id="A0A6J7CUU7"/>
<dbReference type="PANTHER" id="PTHR12350">
    <property type="entry name" value="HISTONE-LYSINE N-METHYLTRANSFERASE-RELATED"/>
    <property type="match status" value="1"/>
</dbReference>
<gene>
    <name evidence="5" type="ORF">UFOPK3317_00479</name>
</gene>
<dbReference type="Gene3D" id="2.170.270.10">
    <property type="entry name" value="SET domain"/>
    <property type="match status" value="1"/>
</dbReference>
<keyword evidence="2" id="KW-0949">S-adenosyl-L-methionine</keyword>
<dbReference type="EMBL" id="CAFBLK010000063">
    <property type="protein sequence ID" value="CAB4862462.1"/>
    <property type="molecule type" value="Genomic_DNA"/>
</dbReference>
<reference evidence="5" key="1">
    <citation type="submission" date="2020-05" db="EMBL/GenBank/DDBJ databases">
        <authorList>
            <person name="Chiriac C."/>
            <person name="Salcher M."/>
            <person name="Ghai R."/>
            <person name="Kavagutti S V."/>
        </authorList>
    </citation>
    <scope>NUCLEOTIDE SEQUENCE</scope>
</reference>
<dbReference type="PROSITE" id="PS50280">
    <property type="entry name" value="SET"/>
    <property type="match status" value="1"/>
</dbReference>
<organism evidence="5">
    <name type="scientific">freshwater metagenome</name>
    <dbReference type="NCBI Taxonomy" id="449393"/>
    <lineage>
        <taxon>unclassified sequences</taxon>
        <taxon>metagenomes</taxon>
        <taxon>ecological metagenomes</taxon>
    </lineage>
</organism>
<evidence type="ECO:0000256" key="2">
    <source>
        <dbReference type="ARBA" id="ARBA00022691"/>
    </source>
</evidence>
<evidence type="ECO:0000259" key="3">
    <source>
        <dbReference type="PROSITE" id="PS50280"/>
    </source>
</evidence>
<feature type="domain" description="SET" evidence="3">
    <location>
        <begin position="1"/>
        <end position="112"/>
    </location>
</feature>
<dbReference type="PROSITE" id="PS50868">
    <property type="entry name" value="POST_SET"/>
    <property type="match status" value="1"/>
</dbReference>
<dbReference type="GO" id="GO:0016740">
    <property type="term" value="F:transferase activity"/>
    <property type="evidence" value="ECO:0007669"/>
    <property type="project" value="UniProtKB-KW"/>
</dbReference>
<feature type="domain" description="Post-SET" evidence="4">
    <location>
        <begin position="120"/>
        <end position="136"/>
    </location>
</feature>
<proteinExistence type="predicted"/>
<evidence type="ECO:0000313" key="5">
    <source>
        <dbReference type="EMBL" id="CAB4862462.1"/>
    </source>
</evidence>
<dbReference type="InterPro" id="IPR001214">
    <property type="entry name" value="SET_dom"/>
</dbReference>
<sequence length="176" mass="19265">MPISFITSSAKVNSAGRKGRGIFATSVIPAGTTVAAFGGSITHRDEFSILPEYRRTHSLQIDEDLFLLCPDEDEPADLFNHSCAPNCGIGGNILLVAMREIQVGEELNFDYAMSDADDYDEFICECGEIGCRGLITGADWRRPELQSAYEGWFSNYISAKIRQDSSALDPVSEQGL</sequence>